<evidence type="ECO:0000313" key="4">
    <source>
        <dbReference type="EMBL" id="GAA1687066.1"/>
    </source>
</evidence>
<proteinExistence type="predicted"/>
<feature type="transmembrane region" description="Helical" evidence="2">
    <location>
        <begin position="308"/>
        <end position="326"/>
    </location>
</feature>
<protein>
    <recommendedName>
        <fullName evidence="3">Acyltransferase 3 domain-containing protein</fullName>
    </recommendedName>
</protein>
<dbReference type="PANTHER" id="PTHR23028:SF53">
    <property type="entry name" value="ACYL_TRANSF_3 DOMAIN-CONTAINING PROTEIN"/>
    <property type="match status" value="1"/>
</dbReference>
<organism evidence="4 5">
    <name type="scientific">Microbacterium sediminicola</name>
    <dbReference type="NCBI Taxonomy" id="415210"/>
    <lineage>
        <taxon>Bacteria</taxon>
        <taxon>Bacillati</taxon>
        <taxon>Actinomycetota</taxon>
        <taxon>Actinomycetes</taxon>
        <taxon>Micrococcales</taxon>
        <taxon>Microbacteriaceae</taxon>
        <taxon>Microbacterium</taxon>
    </lineage>
</organism>
<keyword evidence="5" id="KW-1185">Reference proteome</keyword>
<feature type="transmembrane region" description="Helical" evidence="2">
    <location>
        <begin position="271"/>
        <end position="288"/>
    </location>
</feature>
<feature type="transmembrane region" description="Helical" evidence="2">
    <location>
        <begin position="211"/>
        <end position="230"/>
    </location>
</feature>
<dbReference type="Proteomes" id="UP001501690">
    <property type="component" value="Unassembled WGS sequence"/>
</dbReference>
<dbReference type="InterPro" id="IPR002656">
    <property type="entry name" value="Acyl_transf_3_dom"/>
</dbReference>
<comment type="caution">
    <text evidence="4">The sequence shown here is derived from an EMBL/GenBank/DDBJ whole genome shotgun (WGS) entry which is preliminary data.</text>
</comment>
<feature type="transmembrane region" description="Helical" evidence="2">
    <location>
        <begin position="175"/>
        <end position="199"/>
    </location>
</feature>
<feature type="transmembrane region" description="Helical" evidence="2">
    <location>
        <begin position="95"/>
        <end position="113"/>
    </location>
</feature>
<evidence type="ECO:0000256" key="2">
    <source>
        <dbReference type="SAM" id="Phobius"/>
    </source>
</evidence>
<feature type="transmembrane region" description="Helical" evidence="2">
    <location>
        <begin position="146"/>
        <end position="168"/>
    </location>
</feature>
<keyword evidence="2" id="KW-0472">Membrane</keyword>
<accession>A0ABP4TF05</accession>
<name>A0ABP4TF05_9MICO</name>
<feature type="transmembrane region" description="Helical" evidence="2">
    <location>
        <begin position="338"/>
        <end position="360"/>
    </location>
</feature>
<keyword evidence="2" id="KW-1133">Transmembrane helix</keyword>
<evidence type="ECO:0000313" key="5">
    <source>
        <dbReference type="Proteomes" id="UP001501690"/>
    </source>
</evidence>
<dbReference type="Pfam" id="PF01757">
    <property type="entry name" value="Acyl_transf_3"/>
    <property type="match status" value="1"/>
</dbReference>
<feature type="region of interest" description="Disordered" evidence="1">
    <location>
        <begin position="1"/>
        <end position="21"/>
    </location>
</feature>
<gene>
    <name evidence="4" type="ORF">GCM10009808_00070</name>
</gene>
<dbReference type="PANTHER" id="PTHR23028">
    <property type="entry name" value="ACETYLTRANSFERASE"/>
    <property type="match status" value="1"/>
</dbReference>
<feature type="transmembrane region" description="Helical" evidence="2">
    <location>
        <begin position="34"/>
        <end position="51"/>
    </location>
</feature>
<dbReference type="InterPro" id="IPR050879">
    <property type="entry name" value="Acyltransferase_3"/>
</dbReference>
<feature type="domain" description="Acyltransferase 3" evidence="3">
    <location>
        <begin position="29"/>
        <end position="356"/>
    </location>
</feature>
<keyword evidence="2" id="KW-0812">Transmembrane</keyword>
<dbReference type="RefSeq" id="WP_344067614.1">
    <property type="nucleotide sequence ID" value="NZ_BAAAPL010000001.1"/>
</dbReference>
<dbReference type="EMBL" id="BAAAPL010000001">
    <property type="protein sequence ID" value="GAA1687066.1"/>
    <property type="molecule type" value="Genomic_DNA"/>
</dbReference>
<evidence type="ECO:0000259" key="3">
    <source>
        <dbReference type="Pfam" id="PF01757"/>
    </source>
</evidence>
<sequence length="377" mass="41738">MSEQAPAPANSPAKNDAPRTNSAGRFAHIDGMRAFAVMLVVVAHAGAGGIVPGGSGVTIFFAISGFIITYLVLRERDRTDGFSVRGFYFRRAAKIVPPFIVAVLVPSLIWAIWNPIDWWALAAEVFFFFNWVKMSTGYLVMPGTGVVWSLSIEEQFYLVFAVLWLLIVGLRRWRAVLASVAALALIASVTARFVLAAFPGTEERIYYGTDTRMGGIALGVLAAVLLHLWMQQGSPSTWWSRVIGSDAAFVGALALYLASLLIRDEWFRDTFRFLFQSVAASIVILYGFMGRRTRLKTFFQAASAWRPVALIGLASYSIYLIHLTAIDAVSPLFVSWPVWASVIVLATFGTGIGIAIYYAVEVPVLRWRHRRERVISR</sequence>
<feature type="transmembrane region" description="Helical" evidence="2">
    <location>
        <begin position="57"/>
        <end position="74"/>
    </location>
</feature>
<evidence type="ECO:0000256" key="1">
    <source>
        <dbReference type="SAM" id="MobiDB-lite"/>
    </source>
</evidence>
<reference evidence="5" key="1">
    <citation type="journal article" date="2019" name="Int. J. Syst. Evol. Microbiol.">
        <title>The Global Catalogue of Microorganisms (GCM) 10K type strain sequencing project: providing services to taxonomists for standard genome sequencing and annotation.</title>
        <authorList>
            <consortium name="The Broad Institute Genomics Platform"/>
            <consortium name="The Broad Institute Genome Sequencing Center for Infectious Disease"/>
            <person name="Wu L."/>
            <person name="Ma J."/>
        </authorList>
    </citation>
    <scope>NUCLEOTIDE SEQUENCE [LARGE SCALE GENOMIC DNA]</scope>
    <source>
        <strain evidence="5">JCM 15577</strain>
    </source>
</reference>
<feature type="transmembrane region" description="Helical" evidence="2">
    <location>
        <begin position="242"/>
        <end position="259"/>
    </location>
</feature>